<reference evidence="10 11" key="1">
    <citation type="submission" date="2019-07" db="EMBL/GenBank/DDBJ databases">
        <title>Deinococcus detaillus sp. nov., isolated from humus soil in Antarctica.</title>
        <authorList>
            <person name="Zhang K."/>
        </authorList>
    </citation>
    <scope>NUCLEOTIDE SEQUENCE [LARGE SCALE GENOMIC DNA]</scope>
    <source>
        <strain evidence="10 11">H1</strain>
    </source>
</reference>
<evidence type="ECO:0000313" key="11">
    <source>
        <dbReference type="Proteomes" id="UP000316092"/>
    </source>
</evidence>
<feature type="domain" description="Prepilin type IV endopeptidase peptidase" evidence="8">
    <location>
        <begin position="243"/>
        <end position="347"/>
    </location>
</feature>
<evidence type="ECO:0000256" key="3">
    <source>
        <dbReference type="ARBA" id="ARBA00022475"/>
    </source>
</evidence>
<evidence type="ECO:0000259" key="9">
    <source>
        <dbReference type="Pfam" id="PF06750"/>
    </source>
</evidence>
<keyword evidence="6 7" id="KW-0472">Membrane</keyword>
<feature type="transmembrane region" description="Helical" evidence="7">
    <location>
        <begin position="6"/>
        <end position="27"/>
    </location>
</feature>
<gene>
    <name evidence="10" type="ORF">FNU79_12165</name>
</gene>
<evidence type="ECO:0000256" key="1">
    <source>
        <dbReference type="ARBA" id="ARBA00004651"/>
    </source>
</evidence>
<dbReference type="OrthoDB" id="9789291at2"/>
<dbReference type="PANTHER" id="PTHR30487:SF0">
    <property type="entry name" value="PREPILIN LEADER PEPTIDASE_N-METHYLTRANSFERASE-RELATED"/>
    <property type="match status" value="1"/>
</dbReference>
<dbReference type="Pfam" id="PF01478">
    <property type="entry name" value="Peptidase_A24"/>
    <property type="match status" value="2"/>
</dbReference>
<dbReference type="InterPro" id="IPR050882">
    <property type="entry name" value="Prepilin_peptidase/N-MTase"/>
</dbReference>
<evidence type="ECO:0000256" key="4">
    <source>
        <dbReference type="ARBA" id="ARBA00022692"/>
    </source>
</evidence>
<feature type="transmembrane region" description="Helical" evidence="7">
    <location>
        <begin position="272"/>
        <end position="292"/>
    </location>
</feature>
<evidence type="ECO:0000256" key="5">
    <source>
        <dbReference type="ARBA" id="ARBA00022989"/>
    </source>
</evidence>
<comment type="caution">
    <text evidence="10">The sequence shown here is derived from an EMBL/GenBank/DDBJ whole genome shotgun (WGS) entry which is preliminary data.</text>
</comment>
<feature type="transmembrane region" description="Helical" evidence="7">
    <location>
        <begin position="133"/>
        <end position="154"/>
    </location>
</feature>
<dbReference type="Proteomes" id="UP000316092">
    <property type="component" value="Unassembled WGS sequence"/>
</dbReference>
<evidence type="ECO:0000313" key="10">
    <source>
        <dbReference type="EMBL" id="TSA83747.1"/>
    </source>
</evidence>
<dbReference type="PANTHER" id="PTHR30487">
    <property type="entry name" value="TYPE 4 PREPILIN-LIKE PROTEINS LEADER PEPTIDE-PROCESSING ENZYME"/>
    <property type="match status" value="1"/>
</dbReference>
<comment type="similarity">
    <text evidence="2">Belongs to the peptidase A24 family.</text>
</comment>
<dbReference type="Gene3D" id="1.20.120.1220">
    <property type="match status" value="1"/>
</dbReference>
<keyword evidence="11" id="KW-1185">Reference proteome</keyword>
<protein>
    <submittedName>
        <fullName evidence="10">Prepilin peptidase</fullName>
    </submittedName>
</protein>
<sequence length="388" mass="40402">MNLDVYVVIVLFVLGLLIGSFSNVLIWRLPRGENVAFPPSHCPNCNHQLGPQDLVPVVSWALLGGKCRYCKAPISARYPIIELISGFGYAAIALLFPLSSFGAGVVGLCLLFTILLVASIVDFETYTIPDELTIPGTAIGLIFGAVNGAALSPLPNFEAALRGALMGAGVLVVISLLGGWVLRRFRERLYPEVPIGYQQIALALFGGVLFGGLWGSWWAALAGGAALGVISTVINVAARRVVRVPELLTLGGSLLGLAFFSARGSLSLLTGLQGGLAAAGALSLLAGAYWWLSSSNDTAEDDDSPSDPTAMGFGDVKLAAVIGAFLGFERLLVALAVAVVAGAVLGLIQRFTGGENKLKFGPYLAIGAVVALLWGAAIIEAYQGYLGL</sequence>
<feature type="transmembrane region" description="Helical" evidence="7">
    <location>
        <begin position="247"/>
        <end position="266"/>
    </location>
</feature>
<feature type="transmembrane region" description="Helical" evidence="7">
    <location>
        <begin position="160"/>
        <end position="182"/>
    </location>
</feature>
<proteinExistence type="inferred from homology"/>
<evidence type="ECO:0000256" key="7">
    <source>
        <dbReference type="SAM" id="Phobius"/>
    </source>
</evidence>
<feature type="transmembrane region" description="Helical" evidence="7">
    <location>
        <begin position="360"/>
        <end position="382"/>
    </location>
</feature>
<feature type="transmembrane region" description="Helical" evidence="7">
    <location>
        <begin position="194"/>
        <end position="211"/>
    </location>
</feature>
<feature type="domain" description="Prepilin peptidase A24 N-terminal" evidence="9">
    <location>
        <begin position="13"/>
        <end position="95"/>
    </location>
</feature>
<accession>A0A553UU44</accession>
<feature type="domain" description="Prepilin type IV endopeptidase peptidase" evidence="8">
    <location>
        <begin position="109"/>
        <end position="211"/>
    </location>
</feature>
<dbReference type="Pfam" id="PF06750">
    <property type="entry name" value="A24_N_bact"/>
    <property type="match status" value="1"/>
</dbReference>
<name>A0A553UU44_9DEIO</name>
<feature type="transmembrane region" description="Helical" evidence="7">
    <location>
        <begin position="102"/>
        <end position="121"/>
    </location>
</feature>
<feature type="transmembrane region" description="Helical" evidence="7">
    <location>
        <begin position="331"/>
        <end position="348"/>
    </location>
</feature>
<dbReference type="EMBL" id="VKDB01000013">
    <property type="protein sequence ID" value="TSA83747.1"/>
    <property type="molecule type" value="Genomic_DNA"/>
</dbReference>
<dbReference type="GO" id="GO:0005886">
    <property type="term" value="C:plasma membrane"/>
    <property type="evidence" value="ECO:0007669"/>
    <property type="project" value="UniProtKB-SubCell"/>
</dbReference>
<evidence type="ECO:0000259" key="8">
    <source>
        <dbReference type="Pfam" id="PF01478"/>
    </source>
</evidence>
<dbReference type="InterPro" id="IPR010627">
    <property type="entry name" value="Prepilin_pept_A24_N"/>
</dbReference>
<dbReference type="RefSeq" id="WP_143721096.1">
    <property type="nucleotide sequence ID" value="NZ_VKDB01000013.1"/>
</dbReference>
<dbReference type="InterPro" id="IPR000045">
    <property type="entry name" value="Prepilin_IV_endopep_pep"/>
</dbReference>
<dbReference type="AlphaFoldDB" id="A0A553UU44"/>
<organism evidence="10 11">
    <name type="scientific">Deinococcus detaillensis</name>
    <dbReference type="NCBI Taxonomy" id="2592048"/>
    <lineage>
        <taxon>Bacteria</taxon>
        <taxon>Thermotogati</taxon>
        <taxon>Deinococcota</taxon>
        <taxon>Deinococci</taxon>
        <taxon>Deinococcales</taxon>
        <taxon>Deinococcaceae</taxon>
        <taxon>Deinococcus</taxon>
    </lineage>
</organism>
<feature type="transmembrane region" description="Helical" evidence="7">
    <location>
        <begin position="78"/>
        <end position="96"/>
    </location>
</feature>
<keyword evidence="5 7" id="KW-1133">Transmembrane helix</keyword>
<keyword evidence="4 7" id="KW-0812">Transmembrane</keyword>
<keyword evidence="3" id="KW-1003">Cell membrane</keyword>
<comment type="subcellular location">
    <subcellularLocation>
        <location evidence="1">Cell membrane</location>
        <topology evidence="1">Multi-pass membrane protein</topology>
    </subcellularLocation>
</comment>
<evidence type="ECO:0000256" key="6">
    <source>
        <dbReference type="ARBA" id="ARBA00023136"/>
    </source>
</evidence>
<evidence type="ECO:0000256" key="2">
    <source>
        <dbReference type="ARBA" id="ARBA00005801"/>
    </source>
</evidence>
<dbReference type="GO" id="GO:0006465">
    <property type="term" value="P:signal peptide processing"/>
    <property type="evidence" value="ECO:0007669"/>
    <property type="project" value="TreeGrafter"/>
</dbReference>
<dbReference type="GO" id="GO:0004190">
    <property type="term" value="F:aspartic-type endopeptidase activity"/>
    <property type="evidence" value="ECO:0007669"/>
    <property type="project" value="InterPro"/>
</dbReference>